<feature type="region of interest" description="Disordered" evidence="1">
    <location>
        <begin position="1"/>
        <end position="34"/>
    </location>
</feature>
<sequence>MSAKRQSPPPPDLETMRDTAHQVLDPDSGPDALPPAADELATLTTTLRGHLQLLAPEVEHAAALLSENSPTRSAAMACAEEAGGKLRAPELGFAALTGRVMYARRLARVLAALCDHYEIVSAGIEVTSEQRAFVRLANHCVNCKKCRARDGQGMNAGLACEEESRLYEVYRVARARASAARLAGRNAAGASA</sequence>
<dbReference type="EMBL" id="CP108341">
    <property type="protein sequence ID" value="WTW26906.1"/>
    <property type="molecule type" value="Genomic_DNA"/>
</dbReference>
<dbReference type="InterPro" id="IPR046300">
    <property type="entry name" value="DUF6415"/>
</dbReference>
<dbReference type="Proteomes" id="UP001621512">
    <property type="component" value="Chromosome"/>
</dbReference>
<accession>A0ABZ1MG63</accession>
<evidence type="ECO:0000256" key="1">
    <source>
        <dbReference type="SAM" id="MobiDB-lite"/>
    </source>
</evidence>
<reference evidence="2 3" key="1">
    <citation type="submission" date="2022-10" db="EMBL/GenBank/DDBJ databases">
        <title>The complete genomes of actinobacterial strains from the NBC collection.</title>
        <authorList>
            <person name="Joergensen T.S."/>
            <person name="Alvarez Arevalo M."/>
            <person name="Sterndorff E.B."/>
            <person name="Faurdal D."/>
            <person name="Vuksanovic O."/>
            <person name="Mourched A.-S."/>
            <person name="Charusanti P."/>
            <person name="Shaw S."/>
            <person name="Blin K."/>
            <person name="Weber T."/>
        </authorList>
    </citation>
    <scope>NUCLEOTIDE SEQUENCE [LARGE SCALE GENOMIC DNA]</scope>
    <source>
        <strain evidence="2 3">NBC_00017</strain>
    </source>
</reference>
<organism evidence="2 3">
    <name type="scientific">Streptomyces purpurascens</name>
    <dbReference type="NCBI Taxonomy" id="1924"/>
    <lineage>
        <taxon>Bacteria</taxon>
        <taxon>Bacillati</taxon>
        <taxon>Actinomycetota</taxon>
        <taxon>Actinomycetes</taxon>
        <taxon>Kitasatosporales</taxon>
        <taxon>Streptomycetaceae</taxon>
        <taxon>Streptomyces</taxon>
    </lineage>
</organism>
<keyword evidence="3" id="KW-1185">Reference proteome</keyword>
<proteinExistence type="predicted"/>
<evidence type="ECO:0000313" key="2">
    <source>
        <dbReference type="EMBL" id="WTW26906.1"/>
    </source>
</evidence>
<gene>
    <name evidence="2" type="ORF">OHU35_12950</name>
</gene>
<evidence type="ECO:0000313" key="3">
    <source>
        <dbReference type="Proteomes" id="UP001621512"/>
    </source>
</evidence>
<dbReference type="Pfam" id="PF19979">
    <property type="entry name" value="DUF6415"/>
    <property type="match status" value="1"/>
</dbReference>
<name>A0ABZ1MG63_STREF</name>
<protein>
    <submittedName>
        <fullName evidence="2">DUF6415 family natural product biosynthesis protein</fullName>
    </submittedName>
</protein>
<dbReference type="RefSeq" id="WP_405505339.1">
    <property type="nucleotide sequence ID" value="NZ_CP108341.1"/>
</dbReference>